<evidence type="ECO:0000313" key="1">
    <source>
        <dbReference type="EMBL" id="EMO05252.1"/>
    </source>
</evidence>
<protein>
    <submittedName>
        <fullName evidence="1">Uncharacterized protein</fullName>
    </submittedName>
</protein>
<gene>
    <name evidence="1" type="ORF">LEP1GSC116_3023</name>
</gene>
<dbReference type="Proteomes" id="UP000012092">
    <property type="component" value="Unassembled WGS sequence"/>
</dbReference>
<reference evidence="1 2" key="1">
    <citation type="submission" date="2013-01" db="EMBL/GenBank/DDBJ databases">
        <authorList>
            <person name="Harkins D.M."/>
            <person name="Durkin A.S."/>
            <person name="Brinkac L.M."/>
            <person name="Haft D.H."/>
            <person name="Selengut J.D."/>
            <person name="Sanka R."/>
            <person name="DePew J."/>
            <person name="Purushe J."/>
            <person name="Picardeau M."/>
            <person name="Werts C."/>
            <person name="Goarant C."/>
            <person name="Vinetz J.M."/>
            <person name="Sutton G.G."/>
            <person name="Nierman W.C."/>
            <person name="Fouts D.E."/>
        </authorList>
    </citation>
    <scope>NUCLEOTIDE SEQUENCE [LARGE SCALE GENOMIC DNA]</scope>
    <source>
        <strain evidence="1 2">Verdun HP</strain>
    </source>
</reference>
<proteinExistence type="predicted"/>
<name>M6RAS2_LEPIR</name>
<dbReference type="EMBL" id="AHNZ02000486">
    <property type="protein sequence ID" value="EMO05252.1"/>
    <property type="molecule type" value="Genomic_DNA"/>
</dbReference>
<accession>M6RAS2</accession>
<organism evidence="1 2">
    <name type="scientific">Leptospira interrogans serovar Icterohaemorrhagiae str. Verdun HP</name>
    <dbReference type="NCBI Taxonomy" id="1049910"/>
    <lineage>
        <taxon>Bacteria</taxon>
        <taxon>Pseudomonadati</taxon>
        <taxon>Spirochaetota</taxon>
        <taxon>Spirochaetia</taxon>
        <taxon>Leptospirales</taxon>
        <taxon>Leptospiraceae</taxon>
        <taxon>Leptospira</taxon>
    </lineage>
</organism>
<dbReference type="AlphaFoldDB" id="M6RAS2"/>
<comment type="caution">
    <text evidence="1">The sequence shown here is derived from an EMBL/GenBank/DDBJ whole genome shotgun (WGS) entry which is preliminary data.</text>
</comment>
<evidence type="ECO:0000313" key="2">
    <source>
        <dbReference type="Proteomes" id="UP000012092"/>
    </source>
</evidence>
<sequence>MLVSAKTVALCDSQQTYFAESQEEFLHYKVFNKRVLNQILLKLKKQNKSVSRT</sequence>